<dbReference type="Proteomes" id="UP000250189">
    <property type="component" value="Chromosome"/>
</dbReference>
<dbReference type="EMBL" id="CP015193">
    <property type="protein sequence ID" value="ASJ15711.1"/>
    <property type="molecule type" value="Genomic_DNA"/>
</dbReference>
<keyword evidence="1" id="KW-0812">Transmembrane</keyword>
<reference evidence="2 3" key="1">
    <citation type="submission" date="2016-04" db="EMBL/GenBank/DDBJ databases">
        <title>Complete genome sequence of Thermococcus chitonophagus type strain GC74.</title>
        <authorList>
            <person name="Oger P.M."/>
        </authorList>
    </citation>
    <scope>NUCLEOTIDE SEQUENCE [LARGE SCALE GENOMIC DNA]</scope>
    <source>
        <strain evidence="2 3">GC74</strain>
    </source>
</reference>
<dbReference type="RefSeq" id="WP_068575824.1">
    <property type="nucleotide sequence ID" value="NZ_CP015193.1"/>
</dbReference>
<feature type="transmembrane region" description="Helical" evidence="1">
    <location>
        <begin position="50"/>
        <end position="77"/>
    </location>
</feature>
<keyword evidence="3" id="KW-1185">Reference proteome</keyword>
<evidence type="ECO:0000313" key="3">
    <source>
        <dbReference type="Proteomes" id="UP000250189"/>
    </source>
</evidence>
<dbReference type="OrthoDB" id="101448at2157"/>
<sequence>MVPVKWKHAASIFVVLLVLGLTASYATATADLVSRIPDKSREVQPQNVGAVVGRVLTIFIPGVGWVVIIGTIATIIATLARYLYGKPVAEFIEGFISEIPDKQGNLVQVTKTNIWGSEAEIGYGYVREKWWGLKKEVVIVNLVIRITRDEVKAVEDLFSPKEYGKLLAQAWLNGWDANKAKEFAEELYRELEIYQNSKEEMHHVDTGLRGK</sequence>
<protein>
    <submittedName>
        <fullName evidence="2">Uncharacterized protein</fullName>
    </submittedName>
</protein>
<evidence type="ECO:0000313" key="2">
    <source>
        <dbReference type="EMBL" id="ASJ15711.1"/>
    </source>
</evidence>
<organism evidence="2 3">
    <name type="scientific">Thermococcus chitonophagus</name>
    <dbReference type="NCBI Taxonomy" id="54262"/>
    <lineage>
        <taxon>Archaea</taxon>
        <taxon>Methanobacteriati</taxon>
        <taxon>Methanobacteriota</taxon>
        <taxon>Thermococci</taxon>
        <taxon>Thermococcales</taxon>
        <taxon>Thermococcaceae</taxon>
        <taxon>Thermococcus</taxon>
    </lineage>
</organism>
<gene>
    <name evidence="2" type="ORF">A3L04_00775</name>
</gene>
<proteinExistence type="predicted"/>
<evidence type="ECO:0000256" key="1">
    <source>
        <dbReference type="SAM" id="Phobius"/>
    </source>
</evidence>
<name>A0A2Z2N1I2_9EURY</name>
<dbReference type="GeneID" id="33321059"/>
<keyword evidence="1" id="KW-1133">Transmembrane helix</keyword>
<dbReference type="AlphaFoldDB" id="A0A2Z2N1I2"/>
<accession>A0A2Z2N1I2</accession>
<keyword evidence="1" id="KW-0472">Membrane</keyword>